<dbReference type="AlphaFoldDB" id="W5TLH5"/>
<dbReference type="eggNOG" id="ENOG5031ESZ">
    <property type="taxonomic scope" value="Bacteria"/>
</dbReference>
<gene>
    <name evidence="1" type="ORF">NONO_c32940</name>
</gene>
<dbReference type="HOGENOM" id="CLU_1794500_0_0_11"/>
<dbReference type="PATRIC" id="fig|1415166.3.peg.3379"/>
<dbReference type="Proteomes" id="UP000019150">
    <property type="component" value="Chromosome"/>
</dbReference>
<proteinExistence type="predicted"/>
<dbReference type="RefSeq" id="WP_025349525.1">
    <property type="nucleotide sequence ID" value="NZ_CP006850.1"/>
</dbReference>
<keyword evidence="2" id="KW-1185">Reference proteome</keyword>
<evidence type="ECO:0000313" key="2">
    <source>
        <dbReference type="Proteomes" id="UP000019150"/>
    </source>
</evidence>
<sequence>MSDKPIPGLTPHTIAALLNAADGLAGQVRAKLLHSPRPVFLHYLEQSFLALRGQLELGQAPRPGTPAEQLCLHLLLTEAGRRGRSLDTDLIRIHRALLPDHGYEELADAARNSTGTVDFIALGDALSPAGMSMFFTSPDPGNRAA</sequence>
<dbReference type="OrthoDB" id="4546609at2"/>
<accession>W5TLH5</accession>
<evidence type="ECO:0000313" key="1">
    <source>
        <dbReference type="EMBL" id="AHH18081.1"/>
    </source>
</evidence>
<protein>
    <submittedName>
        <fullName evidence="1">Uncharacterized protein</fullName>
    </submittedName>
</protein>
<name>W5TLH5_9NOCA</name>
<dbReference type="KEGG" id="nno:NONO_c32940"/>
<organism evidence="1 2">
    <name type="scientific">Nocardia nova SH22a</name>
    <dbReference type="NCBI Taxonomy" id="1415166"/>
    <lineage>
        <taxon>Bacteria</taxon>
        <taxon>Bacillati</taxon>
        <taxon>Actinomycetota</taxon>
        <taxon>Actinomycetes</taxon>
        <taxon>Mycobacteriales</taxon>
        <taxon>Nocardiaceae</taxon>
        <taxon>Nocardia</taxon>
    </lineage>
</organism>
<dbReference type="EMBL" id="CP006850">
    <property type="protein sequence ID" value="AHH18081.1"/>
    <property type="molecule type" value="Genomic_DNA"/>
</dbReference>
<reference evidence="1 2" key="1">
    <citation type="journal article" date="2014" name="Appl. Environ. Microbiol.">
        <title>Insights into the Microbial Degradation of Rubber and Gutta-Percha by Analysis of the Complete Genome of Nocardia nova SH22a.</title>
        <authorList>
            <person name="Luo Q."/>
            <person name="Hiessl S."/>
            <person name="Poehlein A."/>
            <person name="Daniel R."/>
            <person name="Steinbuchel A."/>
        </authorList>
    </citation>
    <scope>NUCLEOTIDE SEQUENCE [LARGE SCALE GENOMIC DNA]</scope>
    <source>
        <strain evidence="1">SH22a</strain>
    </source>
</reference>